<protein>
    <submittedName>
        <fullName evidence="4">TetR family transcriptional regulator</fullName>
    </submittedName>
</protein>
<dbReference type="SUPFAM" id="SSF48498">
    <property type="entry name" value="Tetracyclin repressor-like, C-terminal domain"/>
    <property type="match status" value="1"/>
</dbReference>
<evidence type="ECO:0000313" key="5">
    <source>
        <dbReference type="Proteomes" id="UP001161389"/>
    </source>
</evidence>
<dbReference type="InterPro" id="IPR001647">
    <property type="entry name" value="HTH_TetR"/>
</dbReference>
<organism evidence="4 5">
    <name type="scientific">Litoribrevibacter albus</name>
    <dbReference type="NCBI Taxonomy" id="1473156"/>
    <lineage>
        <taxon>Bacteria</taxon>
        <taxon>Pseudomonadati</taxon>
        <taxon>Pseudomonadota</taxon>
        <taxon>Gammaproteobacteria</taxon>
        <taxon>Oceanospirillales</taxon>
        <taxon>Oceanospirillaceae</taxon>
        <taxon>Litoribrevibacter</taxon>
    </lineage>
</organism>
<evidence type="ECO:0000256" key="1">
    <source>
        <dbReference type="ARBA" id="ARBA00023125"/>
    </source>
</evidence>
<dbReference type="Pfam" id="PF00440">
    <property type="entry name" value="TetR_N"/>
    <property type="match status" value="1"/>
</dbReference>
<dbReference type="InterPro" id="IPR009057">
    <property type="entry name" value="Homeodomain-like_sf"/>
</dbReference>
<dbReference type="AlphaFoldDB" id="A0AA37S888"/>
<name>A0AA37S888_9GAMM</name>
<dbReference type="EMBL" id="BSNM01000002">
    <property type="protein sequence ID" value="GLQ29868.1"/>
    <property type="molecule type" value="Genomic_DNA"/>
</dbReference>
<dbReference type="GO" id="GO:0000976">
    <property type="term" value="F:transcription cis-regulatory region binding"/>
    <property type="evidence" value="ECO:0007669"/>
    <property type="project" value="TreeGrafter"/>
</dbReference>
<evidence type="ECO:0000256" key="2">
    <source>
        <dbReference type="PROSITE-ProRule" id="PRU00335"/>
    </source>
</evidence>
<reference evidence="4" key="1">
    <citation type="journal article" date="2014" name="Int. J. Syst. Evol. Microbiol.">
        <title>Complete genome sequence of Corynebacterium casei LMG S-19264T (=DSM 44701T), isolated from a smear-ripened cheese.</title>
        <authorList>
            <consortium name="US DOE Joint Genome Institute (JGI-PGF)"/>
            <person name="Walter F."/>
            <person name="Albersmeier A."/>
            <person name="Kalinowski J."/>
            <person name="Ruckert C."/>
        </authorList>
    </citation>
    <scope>NUCLEOTIDE SEQUENCE</scope>
    <source>
        <strain evidence="4">NBRC 110071</strain>
    </source>
</reference>
<sequence>MANGNTVDKILDAAQELFAERGFAETSLRMITSKAGVNLAAVNYHFGSKEALIQATFSRFLTPFSREFKDQLSAYIQQVGEENIDIAHMIAVLASSAQVVAERNDQSVAVFMRLMGLAYAQAQGHLRNYLKEHYSDVFKPFMRTLKTACPEMTPIEWFWRIHFVLGTLAFTMSSVDSLQAMAANDLSVDSQFKDMISYLAKFVSAGLMASAT</sequence>
<dbReference type="InterPro" id="IPR050109">
    <property type="entry name" value="HTH-type_TetR-like_transc_reg"/>
</dbReference>
<accession>A0AA37S888</accession>
<feature type="domain" description="HTH tetR-type" evidence="3">
    <location>
        <begin position="4"/>
        <end position="64"/>
    </location>
</feature>
<comment type="caution">
    <text evidence="4">The sequence shown here is derived from an EMBL/GenBank/DDBJ whole genome shotgun (WGS) entry which is preliminary data.</text>
</comment>
<dbReference type="PROSITE" id="PS01081">
    <property type="entry name" value="HTH_TETR_1"/>
    <property type="match status" value="1"/>
</dbReference>
<proteinExistence type="predicted"/>
<keyword evidence="5" id="KW-1185">Reference proteome</keyword>
<dbReference type="InterPro" id="IPR041586">
    <property type="entry name" value="PsrA_TetR_C"/>
</dbReference>
<dbReference type="SUPFAM" id="SSF46689">
    <property type="entry name" value="Homeodomain-like"/>
    <property type="match status" value="1"/>
</dbReference>
<evidence type="ECO:0000259" key="3">
    <source>
        <dbReference type="PROSITE" id="PS50977"/>
    </source>
</evidence>
<dbReference type="Gene3D" id="1.10.357.10">
    <property type="entry name" value="Tetracycline Repressor, domain 2"/>
    <property type="match status" value="1"/>
</dbReference>
<dbReference type="RefSeq" id="WP_284378033.1">
    <property type="nucleotide sequence ID" value="NZ_BSNM01000002.1"/>
</dbReference>
<dbReference type="PRINTS" id="PR00455">
    <property type="entry name" value="HTHTETR"/>
</dbReference>
<dbReference type="Proteomes" id="UP001161389">
    <property type="component" value="Unassembled WGS sequence"/>
</dbReference>
<dbReference type="PANTHER" id="PTHR30055">
    <property type="entry name" value="HTH-TYPE TRANSCRIPTIONAL REGULATOR RUTR"/>
    <property type="match status" value="1"/>
</dbReference>
<dbReference type="Pfam" id="PF17939">
    <property type="entry name" value="TetR_C_30"/>
    <property type="match status" value="1"/>
</dbReference>
<evidence type="ECO:0000313" key="4">
    <source>
        <dbReference type="EMBL" id="GLQ29868.1"/>
    </source>
</evidence>
<dbReference type="PROSITE" id="PS50977">
    <property type="entry name" value="HTH_TETR_2"/>
    <property type="match status" value="1"/>
</dbReference>
<reference evidence="4" key="2">
    <citation type="submission" date="2023-01" db="EMBL/GenBank/DDBJ databases">
        <title>Draft genome sequence of Litoribrevibacter albus strain NBRC 110071.</title>
        <authorList>
            <person name="Sun Q."/>
            <person name="Mori K."/>
        </authorList>
    </citation>
    <scope>NUCLEOTIDE SEQUENCE</scope>
    <source>
        <strain evidence="4">NBRC 110071</strain>
    </source>
</reference>
<dbReference type="GO" id="GO:0003700">
    <property type="term" value="F:DNA-binding transcription factor activity"/>
    <property type="evidence" value="ECO:0007669"/>
    <property type="project" value="TreeGrafter"/>
</dbReference>
<dbReference type="PANTHER" id="PTHR30055:SF235">
    <property type="entry name" value="TRANSCRIPTIONAL REGULATORY PROTEIN"/>
    <property type="match status" value="1"/>
</dbReference>
<keyword evidence="1 2" id="KW-0238">DNA-binding</keyword>
<dbReference type="InterPro" id="IPR023772">
    <property type="entry name" value="DNA-bd_HTH_TetR-type_CS"/>
</dbReference>
<feature type="DNA-binding region" description="H-T-H motif" evidence="2">
    <location>
        <begin position="27"/>
        <end position="46"/>
    </location>
</feature>
<dbReference type="InterPro" id="IPR036271">
    <property type="entry name" value="Tet_transcr_reg_TetR-rel_C_sf"/>
</dbReference>
<gene>
    <name evidence="4" type="primary">psrA</name>
    <name evidence="4" type="ORF">GCM10007876_03460</name>
</gene>